<dbReference type="InterPro" id="IPR004538">
    <property type="entry name" value="Hemolysin_A/TlyA"/>
</dbReference>
<comment type="similarity">
    <text evidence="2">Belongs to the TlyA family.</text>
</comment>
<evidence type="ECO:0000313" key="6">
    <source>
        <dbReference type="Proteomes" id="UP000269352"/>
    </source>
</evidence>
<evidence type="ECO:0000256" key="1">
    <source>
        <dbReference type="ARBA" id="ARBA00022884"/>
    </source>
</evidence>
<keyword evidence="5" id="KW-0808">Transferase</keyword>
<dbReference type="SMART" id="SM00363">
    <property type="entry name" value="S4"/>
    <property type="match status" value="1"/>
</dbReference>
<dbReference type="Pfam" id="PF01728">
    <property type="entry name" value="FtsJ"/>
    <property type="match status" value="1"/>
</dbReference>
<dbReference type="InterPro" id="IPR036986">
    <property type="entry name" value="S4_RNA-bd_sf"/>
</dbReference>
<dbReference type="PANTHER" id="PTHR32319:SF0">
    <property type="entry name" value="BACTERIAL HEMOLYSIN-LIKE PROTEIN"/>
    <property type="match status" value="1"/>
</dbReference>
<keyword evidence="6" id="KW-1185">Reference proteome</keyword>
<gene>
    <name evidence="5" type="primary">yqxC</name>
    <name evidence="5" type="ORF">NO1_1877</name>
</gene>
<dbReference type="InterPro" id="IPR029063">
    <property type="entry name" value="SAM-dependent_MTases_sf"/>
</dbReference>
<keyword evidence="5" id="KW-0489">Methyltransferase</keyword>
<dbReference type="GO" id="GO:0003723">
    <property type="term" value="F:RNA binding"/>
    <property type="evidence" value="ECO:0007669"/>
    <property type="project" value="UniProtKB-KW"/>
</dbReference>
<dbReference type="Proteomes" id="UP000269352">
    <property type="component" value="Unassembled WGS sequence"/>
</dbReference>
<accession>A0A388TCY4</accession>
<dbReference type="SUPFAM" id="SSF55174">
    <property type="entry name" value="Alpha-L RNA-binding motif"/>
    <property type="match status" value="1"/>
</dbReference>
<dbReference type="Pfam" id="PF01479">
    <property type="entry name" value="S4"/>
    <property type="match status" value="1"/>
</dbReference>
<evidence type="ECO:0000256" key="3">
    <source>
        <dbReference type="PROSITE-ProRule" id="PRU00182"/>
    </source>
</evidence>
<protein>
    <submittedName>
        <fullName evidence="5">rRNA methylase YqxC</fullName>
    </submittedName>
</protein>
<name>A0A388TCY4_TERA1</name>
<dbReference type="InterPro" id="IPR002942">
    <property type="entry name" value="S4_RNA-bd"/>
</dbReference>
<comment type="caution">
    <text evidence="5">The sequence shown here is derived from an EMBL/GenBank/DDBJ whole genome shotgun (WGS) entry which is preliminary data.</text>
</comment>
<dbReference type="PIRSF" id="PIRSF005578">
    <property type="entry name" value="TlyA"/>
    <property type="match status" value="1"/>
</dbReference>
<reference evidence="5 6" key="1">
    <citation type="journal article" date="2019" name="ISME J.">
        <title>Genome analyses of uncultured TG2/ZB3 bacteria in 'Margulisbacteria' specifically attached to ectosymbiotic spirochetes of protists in the termite gut.</title>
        <authorList>
            <person name="Utami Y.D."/>
            <person name="Kuwahara H."/>
            <person name="Igai K."/>
            <person name="Murakami T."/>
            <person name="Sugaya K."/>
            <person name="Morikawa T."/>
            <person name="Nagura Y."/>
            <person name="Yuki M."/>
            <person name="Deevong P."/>
            <person name="Inoue T."/>
            <person name="Kihara K."/>
            <person name="Lo N."/>
            <person name="Yamada A."/>
            <person name="Ohkuma M."/>
            <person name="Hongoh Y."/>
        </authorList>
    </citation>
    <scope>NUCLEOTIDE SEQUENCE [LARGE SCALE GENOMIC DNA]</scope>
    <source>
        <strain evidence="5">NkOx7-01</strain>
    </source>
</reference>
<evidence type="ECO:0000256" key="2">
    <source>
        <dbReference type="ARBA" id="ARBA00029460"/>
    </source>
</evidence>
<organism evidence="5 6">
    <name type="scientific">Termititenax aidoneus</name>
    <dbReference type="NCBI Taxonomy" id="2218524"/>
    <lineage>
        <taxon>Bacteria</taxon>
        <taxon>Bacillati</taxon>
        <taxon>Candidatus Margulisiibacteriota</taxon>
        <taxon>Candidatus Termititenacia</taxon>
        <taxon>Candidatus Termititenacales</taxon>
        <taxon>Candidatus Termititenacaceae</taxon>
        <taxon>Candidatus Termititenax</taxon>
    </lineage>
</organism>
<dbReference type="InterPro" id="IPR047048">
    <property type="entry name" value="TlyA"/>
</dbReference>
<evidence type="ECO:0000313" key="5">
    <source>
        <dbReference type="EMBL" id="GBR74752.1"/>
    </source>
</evidence>
<sequence>MSEKIRLDQLLLQKNLAVSKSQAQAMIIAGEVLADEQKIQKPGTMVKPGAVIRLLGVKCPYVSRGGLKLAGALDFFGVSPQGLRCLDVGASTGGFTDCLLRRGAAAVIALDVGYNQLDWRIRSDQRVAVIEKCNFRHCARAQLLELSGWPDLNLSLATVDVSFISLAKIFPPLFNVLENGARVIALVKPQFEAGREEVGKGGIVRDAAVHDKVQEKVRGYAAAAGFKILGETVSPLTGMDGNKEFFIYLEKP</sequence>
<proteinExistence type="inferred from homology"/>
<dbReference type="PANTHER" id="PTHR32319">
    <property type="entry name" value="BACTERIAL HEMOLYSIN-LIKE PROTEIN"/>
    <property type="match status" value="1"/>
</dbReference>
<dbReference type="AlphaFoldDB" id="A0A388TCY4"/>
<dbReference type="GO" id="GO:0032259">
    <property type="term" value="P:methylation"/>
    <property type="evidence" value="ECO:0007669"/>
    <property type="project" value="UniProtKB-KW"/>
</dbReference>
<dbReference type="Gene3D" id="3.40.50.150">
    <property type="entry name" value="Vaccinia Virus protein VP39"/>
    <property type="match status" value="1"/>
</dbReference>
<dbReference type="EMBL" id="BGZN01000078">
    <property type="protein sequence ID" value="GBR74752.1"/>
    <property type="molecule type" value="Genomic_DNA"/>
</dbReference>
<dbReference type="CDD" id="cd00165">
    <property type="entry name" value="S4"/>
    <property type="match status" value="1"/>
</dbReference>
<dbReference type="PROSITE" id="PS50889">
    <property type="entry name" value="S4"/>
    <property type="match status" value="1"/>
</dbReference>
<dbReference type="NCBIfam" id="TIGR00478">
    <property type="entry name" value="tly"/>
    <property type="match status" value="1"/>
</dbReference>
<feature type="domain" description="RNA-binding S4" evidence="4">
    <location>
        <begin position="5"/>
        <end position="70"/>
    </location>
</feature>
<dbReference type="SUPFAM" id="SSF53335">
    <property type="entry name" value="S-adenosyl-L-methionine-dependent methyltransferases"/>
    <property type="match status" value="1"/>
</dbReference>
<dbReference type="Gene3D" id="3.10.290.10">
    <property type="entry name" value="RNA-binding S4 domain"/>
    <property type="match status" value="1"/>
</dbReference>
<dbReference type="InterPro" id="IPR002877">
    <property type="entry name" value="RNA_MeTrfase_FtsJ_dom"/>
</dbReference>
<dbReference type="GO" id="GO:0008168">
    <property type="term" value="F:methyltransferase activity"/>
    <property type="evidence" value="ECO:0007669"/>
    <property type="project" value="UniProtKB-KW"/>
</dbReference>
<evidence type="ECO:0000259" key="4">
    <source>
        <dbReference type="SMART" id="SM00363"/>
    </source>
</evidence>
<keyword evidence="1 3" id="KW-0694">RNA-binding</keyword>